<protein>
    <submittedName>
        <fullName evidence="1">Uncharacterized protein</fullName>
    </submittedName>
</protein>
<evidence type="ECO:0000313" key="2">
    <source>
        <dbReference type="Proteomes" id="UP000052023"/>
    </source>
</evidence>
<keyword evidence="2" id="KW-1185">Reference proteome</keyword>
<organism evidence="1 2">
    <name type="scientific">Bradyrhizobium retamae</name>
    <dbReference type="NCBI Taxonomy" id="1300035"/>
    <lineage>
        <taxon>Bacteria</taxon>
        <taxon>Pseudomonadati</taxon>
        <taxon>Pseudomonadota</taxon>
        <taxon>Alphaproteobacteria</taxon>
        <taxon>Hyphomicrobiales</taxon>
        <taxon>Nitrobacteraceae</taxon>
        <taxon>Bradyrhizobium</taxon>
    </lineage>
</organism>
<sequence>MQEMNVEPFDLGGELRKAIEPRRALTPIVLFSPVTADVLDPFQRRALAPVVDQFGLRPAGVAQPRFDVIEDVVADRDAIGPDSALMKAFSDGSRCHAL</sequence>
<reference evidence="1 2" key="1">
    <citation type="submission" date="2014-03" db="EMBL/GenBank/DDBJ databases">
        <title>Bradyrhizobium valentinum sp. nov., isolated from effective nodules of Lupinus mariae-josephae, a lupine endemic of basic-lime soils in Eastern Spain.</title>
        <authorList>
            <person name="Duran D."/>
            <person name="Rey L."/>
            <person name="Navarro A."/>
            <person name="Busquets A."/>
            <person name="Imperial J."/>
            <person name="Ruiz-Argueso T."/>
        </authorList>
    </citation>
    <scope>NUCLEOTIDE SEQUENCE [LARGE SCALE GENOMIC DNA]</scope>
    <source>
        <strain evidence="1 2">Ro19</strain>
    </source>
</reference>
<proteinExistence type="predicted"/>
<name>A0A0R3MV85_9BRAD</name>
<accession>A0A0R3MV85</accession>
<dbReference type="Proteomes" id="UP000052023">
    <property type="component" value="Unassembled WGS sequence"/>
</dbReference>
<comment type="caution">
    <text evidence="1">The sequence shown here is derived from an EMBL/GenBank/DDBJ whole genome shotgun (WGS) entry which is preliminary data.</text>
</comment>
<dbReference type="AlphaFoldDB" id="A0A0R3MV85"/>
<dbReference type="EMBL" id="LLYA01000171">
    <property type="protein sequence ID" value="KRR21587.1"/>
    <property type="molecule type" value="Genomic_DNA"/>
</dbReference>
<evidence type="ECO:0000313" key="1">
    <source>
        <dbReference type="EMBL" id="KRR21587.1"/>
    </source>
</evidence>
<gene>
    <name evidence="1" type="ORF">CQ13_30800</name>
</gene>